<evidence type="ECO:0000313" key="1">
    <source>
        <dbReference type="EMBL" id="AZI75875.1"/>
    </source>
</evidence>
<organism evidence="1 2">
    <name type="scientific">Sulfolobales Beppu filamentous virus 3</name>
    <dbReference type="NCBI Taxonomy" id="2493124"/>
    <lineage>
        <taxon>Viruses</taxon>
        <taxon>Adnaviria</taxon>
        <taxon>Zilligvirae</taxon>
        <taxon>Taleaviricota</taxon>
        <taxon>Tokiviricetes</taxon>
        <taxon>Ligamenvirales</taxon>
        <taxon>Lipothrixviridae</taxon>
        <taxon>Deltalipothrixvirus</taxon>
        <taxon>Deltalipothrixvirus beppuense</taxon>
        <taxon>Deltalipothrixvirus SBFV3</taxon>
    </lineage>
</organism>
<sequence length="219" mass="24417">MKRFNLTPTKPYVIGKGGIIKPEVKATVSTSTSTGSPSLSYQWISQNGIEWIIDNPTDSLIYAVIVRNGYVFGDAFTEVYIRNGVANIWESKTDTTPESNPYRIALLYDGQNLVFGFVFAVPPHTVLKVPEYGFSQQNPPSDYSLVTVSPSNTVTVLVAYDPMLPVAYTFQSDELVLSMPSPYPLTVLMFNSPVTLPNVFIRFFYSYGFLPQLLLPVME</sequence>
<accession>A0A3Q8Q3W8</accession>
<gene>
    <name evidence="1" type="ORF">SBFV3_gp40</name>
</gene>
<proteinExistence type="predicted"/>
<protein>
    <submittedName>
        <fullName evidence="1">Uncharacterized protein</fullName>
    </submittedName>
</protein>
<evidence type="ECO:0000313" key="2">
    <source>
        <dbReference type="Proteomes" id="UP000269193"/>
    </source>
</evidence>
<name>A0A3Q8Q3W8_9VIRU</name>
<keyword evidence="2" id="KW-1185">Reference proteome</keyword>
<dbReference type="Proteomes" id="UP000269193">
    <property type="component" value="Segment"/>
</dbReference>
<reference evidence="1 2" key="1">
    <citation type="journal article" date="2018" name="Environ. Microbiol.">
        <title>New archaeal viruses discovered by metagenomic analysis of viral communities in enrichment cultures.</title>
        <authorList>
            <person name="Liu Y."/>
            <person name="Brandt D."/>
            <person name="Ishino S."/>
            <person name="Ishino Y."/>
            <person name="Koonin E.V."/>
            <person name="Kalinowski J."/>
            <person name="Krupovic M."/>
            <person name="Prangishvili D."/>
        </authorList>
    </citation>
    <scope>NUCLEOTIDE SEQUENCE [LARGE SCALE GENOMIC DNA]</scope>
</reference>
<dbReference type="EMBL" id="MK064564">
    <property type="protein sequence ID" value="AZI75875.1"/>
    <property type="molecule type" value="Genomic_DNA"/>
</dbReference>